<dbReference type="InterPro" id="IPR003593">
    <property type="entry name" value="AAA+_ATPase"/>
</dbReference>
<dbReference type="PANTHER" id="PTHR32039:SF7">
    <property type="entry name" value="COMPETENCE PROTEIN COMM"/>
    <property type="match status" value="1"/>
</dbReference>
<organism evidence="3 4">
    <name type="scientific">Zymobacter palmae</name>
    <dbReference type="NCBI Taxonomy" id="33074"/>
    <lineage>
        <taxon>Bacteria</taxon>
        <taxon>Pseudomonadati</taxon>
        <taxon>Pseudomonadota</taxon>
        <taxon>Gammaproteobacteria</taxon>
        <taxon>Oceanospirillales</taxon>
        <taxon>Halomonadaceae</taxon>
        <taxon>Zymobacter group</taxon>
        <taxon>Zymobacter</taxon>
    </lineage>
</organism>
<dbReference type="Pfam" id="PF13541">
    <property type="entry name" value="ChlI"/>
    <property type="match status" value="1"/>
</dbReference>
<dbReference type="InterPro" id="IPR027417">
    <property type="entry name" value="P-loop_NTPase"/>
</dbReference>
<name>A0A348HHX5_9GAMM</name>
<dbReference type="STRING" id="1123510.GCA_000620025_02090"/>
<dbReference type="EMBL" id="AP018933">
    <property type="protein sequence ID" value="BBG31227.1"/>
    <property type="molecule type" value="Genomic_DNA"/>
</dbReference>
<evidence type="ECO:0000259" key="2">
    <source>
        <dbReference type="SMART" id="SM00382"/>
    </source>
</evidence>
<dbReference type="SUPFAM" id="SSF54211">
    <property type="entry name" value="Ribosomal protein S5 domain 2-like"/>
    <property type="match status" value="1"/>
</dbReference>
<comment type="similarity">
    <text evidence="1">Belongs to the Mg-chelatase subunits D/I family. ComM subfamily.</text>
</comment>
<dbReference type="InterPro" id="IPR000523">
    <property type="entry name" value="Mg_chelatse_chII-like_cat_dom"/>
</dbReference>
<dbReference type="SMART" id="SM00382">
    <property type="entry name" value="AAA"/>
    <property type="match status" value="1"/>
</dbReference>
<feature type="domain" description="AAA+ ATPase" evidence="2">
    <location>
        <begin position="210"/>
        <end position="391"/>
    </location>
</feature>
<dbReference type="Pfam" id="PF01078">
    <property type="entry name" value="Mg_chelatase"/>
    <property type="match status" value="1"/>
</dbReference>
<dbReference type="Gene3D" id="3.30.230.10">
    <property type="match status" value="1"/>
</dbReference>
<dbReference type="InterPro" id="IPR020568">
    <property type="entry name" value="Ribosomal_Su5_D2-typ_SF"/>
</dbReference>
<dbReference type="KEGG" id="zpl:ZBT109_2497"/>
<dbReference type="InterPro" id="IPR014721">
    <property type="entry name" value="Ribsml_uS5_D2-typ_fold_subgr"/>
</dbReference>
<accession>A0A348HHX5</accession>
<reference evidence="3 4" key="1">
    <citation type="submission" date="2018-09" db="EMBL/GenBank/DDBJ databases">
        <title>Zymobacter palmae IAM14233 (=T109) whole genome analysis.</title>
        <authorList>
            <person name="Yanase H."/>
        </authorList>
    </citation>
    <scope>NUCLEOTIDE SEQUENCE [LARGE SCALE GENOMIC DNA]</scope>
    <source>
        <strain evidence="3 4">IAM14233</strain>
    </source>
</reference>
<dbReference type="NCBIfam" id="NF007365">
    <property type="entry name" value="PRK09862.1"/>
    <property type="match status" value="1"/>
</dbReference>
<dbReference type="Gene3D" id="3.40.50.300">
    <property type="entry name" value="P-loop containing nucleotide triphosphate hydrolases"/>
    <property type="match status" value="1"/>
</dbReference>
<protein>
    <submittedName>
        <fullName evidence="3">Predicted ATPase with chaperone activity</fullName>
    </submittedName>
</protein>
<dbReference type="InterPro" id="IPR025158">
    <property type="entry name" value="Mg_chelat-rel_C"/>
</dbReference>
<evidence type="ECO:0000313" key="4">
    <source>
        <dbReference type="Proteomes" id="UP000267342"/>
    </source>
</evidence>
<sequence>MALAILQSRAGVGLTAPRVCVEVHLSNGLPGLCIVGLPETTVKESRERVRSALLTSGFEFPARRITLNLAPADLPKQGGRFDLPIALALLTASGQLDAAPLSQIECLGELALDGHLRPVRGVLPAAMAAAKAGHTLIVPTANAREAALAPNLTLLAADHLHQIVDHLNRRHPLPTVMPQPLPLATTELPDMADVHGQPLARRALEIAAAGGHHLLMIGPPGAGKTMLASRLPGLLPPLDIYEALEVAALRSISGQPPLQQWGQRPFRAPHHTTTQAALLGGGSRADPGEISLAHRGILFLDELPEFERRVLEVLREPLESGHVVVSRVAHTQRYPAQCQLVAAMNPCPCGHQGDTLQRCRCTPHQISRYRHHISGPLLDRIDLQIQVPALPLSAMNTTRTNEPSATIKERVVAARQRQQQRGALNAQLAPRLIDDACRLDTHQRQWATDTMTRLKLSARAYHRVLRVARTLADLAETDQVTQAHIIEAIGLRQWERQTSDKNT</sequence>
<dbReference type="AlphaFoldDB" id="A0A348HHX5"/>
<dbReference type="InterPro" id="IPR004482">
    <property type="entry name" value="Mg_chelat-rel"/>
</dbReference>
<evidence type="ECO:0000256" key="1">
    <source>
        <dbReference type="ARBA" id="ARBA00006354"/>
    </source>
</evidence>
<dbReference type="RefSeq" id="WP_027705180.1">
    <property type="nucleotide sequence ID" value="NZ_AP018933.1"/>
</dbReference>
<dbReference type="OrthoDB" id="9813147at2"/>
<dbReference type="Proteomes" id="UP000267342">
    <property type="component" value="Chromosome"/>
</dbReference>
<dbReference type="PANTHER" id="PTHR32039">
    <property type="entry name" value="MAGNESIUM-CHELATASE SUBUNIT CHLI"/>
    <property type="match status" value="1"/>
</dbReference>
<evidence type="ECO:0000313" key="3">
    <source>
        <dbReference type="EMBL" id="BBG31227.1"/>
    </source>
</evidence>
<proteinExistence type="inferred from homology"/>
<dbReference type="Pfam" id="PF13335">
    <property type="entry name" value="Mg_chelatase_C"/>
    <property type="match status" value="1"/>
</dbReference>
<dbReference type="NCBIfam" id="TIGR00368">
    <property type="entry name" value="YifB family Mg chelatase-like AAA ATPase"/>
    <property type="match status" value="1"/>
</dbReference>
<dbReference type="InterPro" id="IPR045006">
    <property type="entry name" value="CHLI-like"/>
</dbReference>
<keyword evidence="4" id="KW-1185">Reference proteome</keyword>
<dbReference type="GO" id="GO:0005524">
    <property type="term" value="F:ATP binding"/>
    <property type="evidence" value="ECO:0007669"/>
    <property type="project" value="InterPro"/>
</dbReference>
<dbReference type="SUPFAM" id="SSF52540">
    <property type="entry name" value="P-loop containing nucleoside triphosphate hydrolases"/>
    <property type="match status" value="1"/>
</dbReference>
<gene>
    <name evidence="3" type="ORF">ZBT109_2497</name>
</gene>